<reference evidence="2 3" key="1">
    <citation type="submission" date="2019-05" db="EMBL/GenBank/DDBJ databases">
        <title>Another draft genome of Portunus trituberculatus and its Hox gene families provides insights of decapod evolution.</title>
        <authorList>
            <person name="Jeong J.-H."/>
            <person name="Song I."/>
            <person name="Kim S."/>
            <person name="Choi T."/>
            <person name="Kim D."/>
            <person name="Ryu S."/>
            <person name="Kim W."/>
        </authorList>
    </citation>
    <scope>NUCLEOTIDE SEQUENCE [LARGE SCALE GENOMIC DNA]</scope>
    <source>
        <tissue evidence="2">Muscle</tissue>
    </source>
</reference>
<dbReference type="Proteomes" id="UP000324222">
    <property type="component" value="Unassembled WGS sequence"/>
</dbReference>
<sequence length="213" mass="23639">MSGFLPRPPHLGRHHPRRTQRDAYPSESKVSHRERSEERRQQRVGLVGLTRPGDPVTPENCRVERRVTRGGRRCSGGSCQAGPTRSSGHTCCCLLRSETPPRPRLAARRHARHVRHARHARDSNASRDFQVTFRWRETLQRDRLSTAATPPPAHYITGLSLVPLEGAALRGLASATSLCSSKSPRRLTTIATTTTTNAPPLPRAADRCSPPTF</sequence>
<dbReference type="AlphaFoldDB" id="A0A5B7FH72"/>
<feature type="region of interest" description="Disordered" evidence="1">
    <location>
        <begin position="1"/>
        <end position="59"/>
    </location>
</feature>
<feature type="region of interest" description="Disordered" evidence="1">
    <location>
        <begin position="192"/>
        <end position="213"/>
    </location>
</feature>
<evidence type="ECO:0000313" key="3">
    <source>
        <dbReference type="Proteomes" id="UP000324222"/>
    </source>
</evidence>
<organism evidence="2 3">
    <name type="scientific">Portunus trituberculatus</name>
    <name type="common">Swimming crab</name>
    <name type="synonym">Neptunus trituberculatus</name>
    <dbReference type="NCBI Taxonomy" id="210409"/>
    <lineage>
        <taxon>Eukaryota</taxon>
        <taxon>Metazoa</taxon>
        <taxon>Ecdysozoa</taxon>
        <taxon>Arthropoda</taxon>
        <taxon>Crustacea</taxon>
        <taxon>Multicrustacea</taxon>
        <taxon>Malacostraca</taxon>
        <taxon>Eumalacostraca</taxon>
        <taxon>Eucarida</taxon>
        <taxon>Decapoda</taxon>
        <taxon>Pleocyemata</taxon>
        <taxon>Brachyura</taxon>
        <taxon>Eubrachyura</taxon>
        <taxon>Portunoidea</taxon>
        <taxon>Portunidae</taxon>
        <taxon>Portuninae</taxon>
        <taxon>Portunus</taxon>
    </lineage>
</organism>
<protein>
    <submittedName>
        <fullName evidence="2">Uncharacterized protein</fullName>
    </submittedName>
</protein>
<name>A0A5B7FH72_PORTR</name>
<feature type="compositionally biased region" description="Basic and acidic residues" evidence="1">
    <location>
        <begin position="29"/>
        <end position="41"/>
    </location>
</feature>
<gene>
    <name evidence="2" type="ORF">E2C01_038126</name>
</gene>
<dbReference type="EMBL" id="VSRR010006291">
    <property type="protein sequence ID" value="MPC44453.1"/>
    <property type="molecule type" value="Genomic_DNA"/>
</dbReference>
<evidence type="ECO:0000313" key="2">
    <source>
        <dbReference type="EMBL" id="MPC44453.1"/>
    </source>
</evidence>
<accession>A0A5B7FH72</accession>
<comment type="caution">
    <text evidence="2">The sequence shown here is derived from an EMBL/GenBank/DDBJ whole genome shotgun (WGS) entry which is preliminary data.</text>
</comment>
<keyword evidence="3" id="KW-1185">Reference proteome</keyword>
<proteinExistence type="predicted"/>
<evidence type="ECO:0000256" key="1">
    <source>
        <dbReference type="SAM" id="MobiDB-lite"/>
    </source>
</evidence>